<protein>
    <recommendedName>
        <fullName evidence="3">DUF4192 domain-containing protein</fullName>
    </recommendedName>
</protein>
<reference evidence="1 2" key="1">
    <citation type="journal article" date="2017" name="BMC Genomics">
        <title>Comparative genomic and phylogenomic analyses of the Bifidobacteriaceae family.</title>
        <authorList>
            <person name="Lugli G.A."/>
            <person name="Milani C."/>
            <person name="Turroni F."/>
            <person name="Duranti S."/>
            <person name="Mancabelli L."/>
            <person name="Mangifesta M."/>
            <person name="Ferrario C."/>
            <person name="Modesto M."/>
            <person name="Mattarelli P."/>
            <person name="Jiri K."/>
            <person name="van Sinderen D."/>
            <person name="Ventura M."/>
        </authorList>
    </citation>
    <scope>NUCLEOTIDE SEQUENCE [LARGE SCALE GENOMIC DNA]</scope>
    <source>
        <strain evidence="1 2">DSM 28807</strain>
    </source>
</reference>
<dbReference type="Proteomes" id="UP000216352">
    <property type="component" value="Unassembled WGS sequence"/>
</dbReference>
<gene>
    <name evidence="1" type="ORF">BLEM_0093</name>
</gene>
<accession>A0A261FW32</accession>
<sequence>MNATTTSARVNDTRFHARIREDVERREGRLDEDVLEEMTRLFRAQRRRDGHRKATVAWLDRPLDDWLANLDDGAVELSVDDMAAIAVGAHETLSIRDALILSMIADEESCPKTQLMEFASRPQLARSKRRMCELLSAAFEDEGLVPDMERCQTGVIMLLDIACAVPPELAVQPLAMVAYALWWMGDEHAILFATHCLAVDEECSLAAIVFSAINRGITPAWCAC</sequence>
<dbReference type="EMBL" id="MWWX01000001">
    <property type="protein sequence ID" value="OZG63390.1"/>
    <property type="molecule type" value="Genomic_DNA"/>
</dbReference>
<dbReference type="STRING" id="1603886.GCA_001895165_01192"/>
<keyword evidence="2" id="KW-1185">Reference proteome</keyword>
<dbReference type="AlphaFoldDB" id="A0A261FW32"/>
<comment type="caution">
    <text evidence="1">The sequence shown here is derived from an EMBL/GenBank/DDBJ whole genome shotgun (WGS) entry which is preliminary data.</text>
</comment>
<evidence type="ECO:0008006" key="3">
    <source>
        <dbReference type="Google" id="ProtNLM"/>
    </source>
</evidence>
<evidence type="ECO:0000313" key="1">
    <source>
        <dbReference type="EMBL" id="OZG63390.1"/>
    </source>
</evidence>
<organism evidence="1 2">
    <name type="scientific">Bifidobacterium lemurum</name>
    <dbReference type="NCBI Taxonomy" id="1603886"/>
    <lineage>
        <taxon>Bacteria</taxon>
        <taxon>Bacillati</taxon>
        <taxon>Actinomycetota</taxon>
        <taxon>Actinomycetes</taxon>
        <taxon>Bifidobacteriales</taxon>
        <taxon>Bifidobacteriaceae</taxon>
        <taxon>Bifidobacterium</taxon>
    </lineage>
</organism>
<proteinExistence type="predicted"/>
<name>A0A261FW32_9BIFI</name>
<evidence type="ECO:0000313" key="2">
    <source>
        <dbReference type="Proteomes" id="UP000216352"/>
    </source>
</evidence>